<keyword evidence="2" id="KW-0521">NADP</keyword>
<evidence type="ECO:0000256" key="1">
    <source>
        <dbReference type="ARBA" id="ARBA00006484"/>
    </source>
</evidence>
<dbReference type="InterPro" id="IPR002347">
    <property type="entry name" value="SDR_fam"/>
</dbReference>
<protein>
    <submittedName>
        <fullName evidence="5">Uncharacterized protein</fullName>
    </submittedName>
</protein>
<accession>A0A811KIN6</accession>
<evidence type="ECO:0000256" key="3">
    <source>
        <dbReference type="ARBA" id="ARBA00023002"/>
    </source>
</evidence>
<organism evidence="5 6">
    <name type="scientific">Bursaphelenchus okinawaensis</name>
    <dbReference type="NCBI Taxonomy" id="465554"/>
    <lineage>
        <taxon>Eukaryota</taxon>
        <taxon>Metazoa</taxon>
        <taxon>Ecdysozoa</taxon>
        <taxon>Nematoda</taxon>
        <taxon>Chromadorea</taxon>
        <taxon>Rhabditida</taxon>
        <taxon>Tylenchina</taxon>
        <taxon>Tylenchomorpha</taxon>
        <taxon>Aphelenchoidea</taxon>
        <taxon>Aphelenchoididae</taxon>
        <taxon>Bursaphelenchus</taxon>
    </lineage>
</organism>
<keyword evidence="3" id="KW-0560">Oxidoreductase</keyword>
<dbReference type="EMBL" id="CAJFDH010000003">
    <property type="protein sequence ID" value="CAD5215176.1"/>
    <property type="molecule type" value="Genomic_DNA"/>
</dbReference>
<name>A0A811KIN6_9BILA</name>
<sequence length="279" mass="31210">MVLQKPQKVFVVTGSTRGIGYGTVKILAETVADDIIYMTGRDVIFGQRVLKKLDSELVNSKHAEIRLHPLDITDDESCQVFADHLEKEHGGIDVLINNAGFAYKNNDPTPLEIQAEVTLKTNYYGTKRITDYLSPLIRQRGRIINICSQAGVMRGQYKNEYIDLVASPTSTYEDIEKFIEIYKEHCLKGLPVGDGTFPKQAYSVSKALEIALTMVQARELKAKKILVNCCCPGAVATRMTGFKGIFTPERGADCAIYLATGRFLPTGMFFYLRKPIEWP</sequence>
<reference evidence="5" key="1">
    <citation type="submission" date="2020-09" db="EMBL/GenBank/DDBJ databases">
        <authorList>
            <person name="Kikuchi T."/>
        </authorList>
    </citation>
    <scope>NUCLEOTIDE SEQUENCE</scope>
    <source>
        <strain evidence="5">SH1</strain>
    </source>
</reference>
<dbReference type="OrthoDB" id="7289984at2759"/>
<gene>
    <name evidence="5" type="ORF">BOKJ2_LOCUS5962</name>
</gene>
<evidence type="ECO:0000313" key="5">
    <source>
        <dbReference type="EMBL" id="CAD5215176.1"/>
    </source>
</evidence>
<evidence type="ECO:0000256" key="2">
    <source>
        <dbReference type="ARBA" id="ARBA00022857"/>
    </source>
</evidence>
<dbReference type="GO" id="GO:0016491">
    <property type="term" value="F:oxidoreductase activity"/>
    <property type="evidence" value="ECO:0007669"/>
    <property type="project" value="UniProtKB-KW"/>
</dbReference>
<comment type="similarity">
    <text evidence="1 4">Belongs to the short-chain dehydrogenases/reductases (SDR) family.</text>
</comment>
<proteinExistence type="inferred from homology"/>
<evidence type="ECO:0000256" key="4">
    <source>
        <dbReference type="RuleBase" id="RU000363"/>
    </source>
</evidence>
<dbReference type="EMBL" id="CAJFCW020000003">
    <property type="protein sequence ID" value="CAG9103659.1"/>
    <property type="molecule type" value="Genomic_DNA"/>
</dbReference>
<dbReference type="Proteomes" id="UP000614601">
    <property type="component" value="Unassembled WGS sequence"/>
</dbReference>
<dbReference type="PRINTS" id="PR00081">
    <property type="entry name" value="GDHRDH"/>
</dbReference>
<dbReference type="AlphaFoldDB" id="A0A811KIN6"/>
<keyword evidence="6" id="KW-1185">Reference proteome</keyword>
<evidence type="ECO:0000313" key="6">
    <source>
        <dbReference type="Proteomes" id="UP000614601"/>
    </source>
</evidence>
<dbReference type="Pfam" id="PF00106">
    <property type="entry name" value="adh_short"/>
    <property type="match status" value="2"/>
</dbReference>
<comment type="caution">
    <text evidence="5">The sequence shown here is derived from an EMBL/GenBank/DDBJ whole genome shotgun (WGS) entry which is preliminary data.</text>
</comment>
<dbReference type="SUPFAM" id="SSF51735">
    <property type="entry name" value="NAD(P)-binding Rossmann-fold domains"/>
    <property type="match status" value="1"/>
</dbReference>
<dbReference type="PRINTS" id="PR00080">
    <property type="entry name" value="SDRFAMILY"/>
</dbReference>
<dbReference type="PANTHER" id="PTHR43963:SF6">
    <property type="entry name" value="CHAIN DEHYDROGENASE FAMILY PROTEIN, PUTATIVE (AFU_ORTHOLOGUE AFUA_3G15350)-RELATED"/>
    <property type="match status" value="1"/>
</dbReference>
<dbReference type="Gene3D" id="3.40.50.720">
    <property type="entry name" value="NAD(P)-binding Rossmann-like Domain"/>
    <property type="match status" value="1"/>
</dbReference>
<dbReference type="PANTHER" id="PTHR43963">
    <property type="entry name" value="CARBONYL REDUCTASE 1-RELATED"/>
    <property type="match status" value="1"/>
</dbReference>
<dbReference type="InterPro" id="IPR036291">
    <property type="entry name" value="NAD(P)-bd_dom_sf"/>
</dbReference>
<dbReference type="Proteomes" id="UP000783686">
    <property type="component" value="Unassembled WGS sequence"/>
</dbReference>